<dbReference type="RefSeq" id="WP_126009843.1">
    <property type="nucleotide sequence ID" value="NZ_CP032509.1"/>
</dbReference>
<feature type="chain" id="PRO_5018561428" description="Cobalt transporter" evidence="2">
    <location>
        <begin position="26"/>
        <end position="125"/>
    </location>
</feature>
<dbReference type="OrthoDB" id="7596688at2"/>
<accession>A0A3Q8XQS4</accession>
<keyword evidence="4" id="KW-1185">Reference proteome</keyword>
<reference evidence="3 4" key="1">
    <citation type="submission" date="2018-09" db="EMBL/GenBank/DDBJ databases">
        <title>Marinorhizobium profundi gen. nov., sp. nov., isolated from a deep-sea sediment sample from the New Britain Trench and proposal of Marinorhizobiaceae fam. nov. in the order Rhizobiales of the class Alphaproteobacteria.</title>
        <authorList>
            <person name="Cao J."/>
        </authorList>
    </citation>
    <scope>NUCLEOTIDE SEQUENCE [LARGE SCALE GENOMIC DNA]</scope>
    <source>
        <strain evidence="3 4">WS11</strain>
    </source>
</reference>
<dbReference type="Proteomes" id="UP000268192">
    <property type="component" value="Chromosome"/>
</dbReference>
<evidence type="ECO:0000313" key="4">
    <source>
        <dbReference type="Proteomes" id="UP000268192"/>
    </source>
</evidence>
<protein>
    <recommendedName>
        <fullName evidence="5">Cobalt transporter</fullName>
    </recommendedName>
</protein>
<dbReference type="EMBL" id="CP032509">
    <property type="protein sequence ID" value="AZN71534.1"/>
    <property type="molecule type" value="Genomic_DNA"/>
</dbReference>
<feature type="compositionally biased region" description="Basic and acidic residues" evidence="1">
    <location>
        <begin position="50"/>
        <end position="86"/>
    </location>
</feature>
<sequence length="125" mass="13500">MVNRLQSVALRVVIACAMALSLMLAPPTGSMSHDPFTVAQAEAERHQALSAEIAEHGHSHDDGWSDEAHSGHLHGHDASDHLHDTPGDPPATPAMLIAVSESWDVASFYDILPLQIFELDRPPRA</sequence>
<feature type="region of interest" description="Disordered" evidence="1">
    <location>
        <begin position="50"/>
        <end position="93"/>
    </location>
</feature>
<proteinExistence type="predicted"/>
<keyword evidence="2" id="KW-0732">Signal</keyword>
<evidence type="ECO:0000256" key="2">
    <source>
        <dbReference type="SAM" id="SignalP"/>
    </source>
</evidence>
<gene>
    <name evidence="3" type="ORF">D5400_09875</name>
</gene>
<dbReference type="AlphaFoldDB" id="A0A3Q8XQS4"/>
<feature type="signal peptide" evidence="2">
    <location>
        <begin position="1"/>
        <end position="25"/>
    </location>
</feature>
<name>A0A3Q8XQS4_9HYPH</name>
<evidence type="ECO:0008006" key="5">
    <source>
        <dbReference type="Google" id="ProtNLM"/>
    </source>
</evidence>
<evidence type="ECO:0000256" key="1">
    <source>
        <dbReference type="SAM" id="MobiDB-lite"/>
    </source>
</evidence>
<evidence type="ECO:0000313" key="3">
    <source>
        <dbReference type="EMBL" id="AZN71534.1"/>
    </source>
</evidence>
<organism evidence="3 4">
    <name type="scientific">Georhizobium profundi</name>
    <dbReference type="NCBI Taxonomy" id="2341112"/>
    <lineage>
        <taxon>Bacteria</taxon>
        <taxon>Pseudomonadati</taxon>
        <taxon>Pseudomonadota</taxon>
        <taxon>Alphaproteobacteria</taxon>
        <taxon>Hyphomicrobiales</taxon>
        <taxon>Rhizobiaceae</taxon>
        <taxon>Georhizobium</taxon>
    </lineage>
</organism>
<dbReference type="KEGG" id="abaw:D5400_09875"/>